<dbReference type="AlphaFoldDB" id="A0A8S4FHN8"/>
<proteinExistence type="predicted"/>
<evidence type="ECO:0000256" key="2">
    <source>
        <dbReference type="ARBA" id="ARBA00023134"/>
    </source>
</evidence>
<gene>
    <name evidence="3" type="ORF">PLXY2_LOCUS8883</name>
</gene>
<dbReference type="SMART" id="SM00175">
    <property type="entry name" value="RAB"/>
    <property type="match status" value="1"/>
</dbReference>
<dbReference type="EMBL" id="CAJHNJ030000034">
    <property type="protein sequence ID" value="CAG9127337.1"/>
    <property type="molecule type" value="Genomic_DNA"/>
</dbReference>
<dbReference type="SUPFAM" id="SSF52540">
    <property type="entry name" value="P-loop containing nucleoside triphosphate hydrolases"/>
    <property type="match status" value="1"/>
</dbReference>
<organism evidence="3 4">
    <name type="scientific">Plutella xylostella</name>
    <name type="common">Diamondback moth</name>
    <name type="synonym">Plutella maculipennis</name>
    <dbReference type="NCBI Taxonomy" id="51655"/>
    <lineage>
        <taxon>Eukaryota</taxon>
        <taxon>Metazoa</taxon>
        <taxon>Ecdysozoa</taxon>
        <taxon>Arthropoda</taxon>
        <taxon>Hexapoda</taxon>
        <taxon>Insecta</taxon>
        <taxon>Pterygota</taxon>
        <taxon>Neoptera</taxon>
        <taxon>Endopterygota</taxon>
        <taxon>Lepidoptera</taxon>
        <taxon>Glossata</taxon>
        <taxon>Ditrysia</taxon>
        <taxon>Yponomeutoidea</taxon>
        <taxon>Plutellidae</taxon>
        <taxon>Plutella</taxon>
    </lineage>
</organism>
<evidence type="ECO:0000256" key="1">
    <source>
        <dbReference type="ARBA" id="ARBA00022741"/>
    </source>
</evidence>
<sequence>MFLMLWDTAGQEEFDAITKAYYRGAHACVLAFSTTDRDSFLALHSWKLKFNTSFTMYKGTTFLLLWVLLNVQVNCITNSRFEKQCVDYYSTGNPFDLGAMEGQWNAVYFWPATQRRREFCQAVQFVKLTPNDIEGLTNRCGTSIPVEQTAVSSSYTNIAGVRRNITYYGSDEAKHGLSDCDKILKYMFLKINDEYVLLINCSANGLGILLSRKKETIADVEKVENECGEIPTIIVQNKIDLMDQCVVGPDEAELVARALGCRLMRASVKEDVNVGAVFRALAARCLADMRREDSAEHLGLPAPQPLIGTFANHNGNGTILLRPAKHRPGGKKKNVLRNACRIL</sequence>
<name>A0A8S4FHN8_PLUXY</name>
<dbReference type="Proteomes" id="UP000653454">
    <property type="component" value="Unassembled WGS sequence"/>
</dbReference>
<protein>
    <submittedName>
        <fullName evidence="3">(diamondback moth) hypothetical protein</fullName>
    </submittedName>
</protein>
<evidence type="ECO:0000313" key="3">
    <source>
        <dbReference type="EMBL" id="CAG9127337.1"/>
    </source>
</evidence>
<accession>A0A8S4FHN8</accession>
<reference evidence="3" key="1">
    <citation type="submission" date="2020-11" db="EMBL/GenBank/DDBJ databases">
        <authorList>
            <person name="Whiteford S."/>
        </authorList>
    </citation>
    <scope>NUCLEOTIDE SEQUENCE</scope>
</reference>
<comment type="caution">
    <text evidence="3">The sequence shown here is derived from an EMBL/GenBank/DDBJ whole genome shotgun (WGS) entry which is preliminary data.</text>
</comment>
<dbReference type="InterPro" id="IPR050227">
    <property type="entry name" value="Rab"/>
</dbReference>
<keyword evidence="2" id="KW-0342">GTP-binding</keyword>
<keyword evidence="4" id="KW-1185">Reference proteome</keyword>
<dbReference type="GO" id="GO:0003924">
    <property type="term" value="F:GTPase activity"/>
    <property type="evidence" value="ECO:0007669"/>
    <property type="project" value="InterPro"/>
</dbReference>
<dbReference type="Gene3D" id="3.40.50.300">
    <property type="entry name" value="P-loop containing nucleotide triphosphate hydrolases"/>
    <property type="match status" value="2"/>
</dbReference>
<dbReference type="GO" id="GO:0005525">
    <property type="term" value="F:GTP binding"/>
    <property type="evidence" value="ECO:0007669"/>
    <property type="project" value="UniProtKB-KW"/>
</dbReference>
<dbReference type="InterPro" id="IPR027417">
    <property type="entry name" value="P-loop_NTPase"/>
</dbReference>
<evidence type="ECO:0000313" key="4">
    <source>
        <dbReference type="Proteomes" id="UP000653454"/>
    </source>
</evidence>
<dbReference type="PROSITE" id="PS51419">
    <property type="entry name" value="RAB"/>
    <property type="match status" value="1"/>
</dbReference>
<keyword evidence="1" id="KW-0547">Nucleotide-binding</keyword>
<dbReference type="InterPro" id="IPR001806">
    <property type="entry name" value="Small_GTPase"/>
</dbReference>
<dbReference type="Pfam" id="PF00071">
    <property type="entry name" value="Ras"/>
    <property type="match status" value="2"/>
</dbReference>
<dbReference type="PANTHER" id="PTHR47977">
    <property type="entry name" value="RAS-RELATED PROTEIN RAB"/>
    <property type="match status" value="1"/>
</dbReference>